<evidence type="ECO:0000313" key="2">
    <source>
        <dbReference type="Proteomes" id="UP000008143"/>
    </source>
</evidence>
<dbReference type="AGR" id="Xenbase:XB-GENE-29098307"/>
<dbReference type="OMA" id="RIFVIER"/>
<sequence>MSECQLRSSSFERIFVIERVEETTRDKVDGFIDNNDELATEELEPKYKREFRRKTIHMVTRSQNGSLPSPKIHLNPLRPMYTGGEQVTVRCEPPNSKEVQKIQFYKDGIVIDRDKDLHRDDSYTVSMYGHEAAGDFSCAYWVKIQERDLKSNISEKVTIKTEGFTTPLSTTLTSTVTEAKTSKDPISTTTRLTTEHLHADNISTLAVQELIYTIGGAGLFILVVTISLVLLRTCRKGKSKYHEPAPFPVQANNSASNLRLHQINASVPDSENESTWPQNAVSLQDNEDAAQIHTYCEIDPFLPTLPAMRSTSPSVQLPQSSALAYSTVQAVPLLPTVYQRNLQPNH</sequence>
<dbReference type="OrthoDB" id="6151406at2759"/>
<accession>A0A8J1JVB6</accession>
<name>A0A8J1JVB6_XENTR</name>
<keyword evidence="2" id="KW-1185">Reference proteome</keyword>
<dbReference type="Proteomes" id="UP000008143">
    <property type="component" value="Chromosome 1"/>
</dbReference>
<proteinExistence type="predicted"/>
<dbReference type="Gene3D" id="2.60.40.10">
    <property type="entry name" value="Immunoglobulins"/>
    <property type="match status" value="1"/>
</dbReference>
<keyword evidence="1" id="KW-0472">Membrane</keyword>
<dbReference type="GeneID" id="116412226"/>
<dbReference type="Xenbase" id="XB-GENE-29098307">
    <property type="gene designation" value="LOC116412226"/>
</dbReference>
<organism evidence="2 3">
    <name type="scientific">Xenopus tropicalis</name>
    <name type="common">Western clawed frog</name>
    <name type="synonym">Silurana tropicalis</name>
    <dbReference type="NCBI Taxonomy" id="8364"/>
    <lineage>
        <taxon>Eukaryota</taxon>
        <taxon>Metazoa</taxon>
        <taxon>Chordata</taxon>
        <taxon>Craniata</taxon>
        <taxon>Vertebrata</taxon>
        <taxon>Euteleostomi</taxon>
        <taxon>Amphibia</taxon>
        <taxon>Batrachia</taxon>
        <taxon>Anura</taxon>
        <taxon>Pipoidea</taxon>
        <taxon>Pipidae</taxon>
        <taxon>Xenopodinae</taxon>
        <taxon>Xenopus</taxon>
        <taxon>Silurana</taxon>
    </lineage>
</organism>
<keyword evidence="1" id="KW-1133">Transmembrane helix</keyword>
<evidence type="ECO:0000313" key="4">
    <source>
        <dbReference type="Xenbase" id="XB-GENE-29098307"/>
    </source>
</evidence>
<dbReference type="KEGG" id="xtr:116412226"/>
<feature type="transmembrane region" description="Helical" evidence="1">
    <location>
        <begin position="210"/>
        <end position="231"/>
    </location>
</feature>
<reference evidence="3" key="1">
    <citation type="submission" date="2025-08" db="UniProtKB">
        <authorList>
            <consortium name="RefSeq"/>
        </authorList>
    </citation>
    <scope>IDENTIFICATION</scope>
    <source>
        <strain evidence="3">Nigerian</strain>
        <tissue evidence="3">Liver and blood</tissue>
    </source>
</reference>
<dbReference type="AlphaFoldDB" id="A0A8J1JVB6"/>
<dbReference type="InterPro" id="IPR013783">
    <property type="entry name" value="Ig-like_fold"/>
</dbReference>
<evidence type="ECO:0000256" key="1">
    <source>
        <dbReference type="SAM" id="Phobius"/>
    </source>
</evidence>
<protein>
    <submittedName>
        <fullName evidence="3">Uncharacterized protein LOC116412226</fullName>
    </submittedName>
</protein>
<dbReference type="RefSeq" id="XP_031761832.1">
    <property type="nucleotide sequence ID" value="XM_031905972.1"/>
</dbReference>
<evidence type="ECO:0000313" key="3">
    <source>
        <dbReference type="RefSeq" id="XP_031761832.1"/>
    </source>
</evidence>
<gene>
    <name evidence="3 4" type="primary">LOC116412226</name>
</gene>
<keyword evidence="1" id="KW-0812">Transmembrane</keyword>